<evidence type="ECO:0000256" key="1">
    <source>
        <dbReference type="SAM" id="SignalP"/>
    </source>
</evidence>
<dbReference type="Proteomes" id="UP000095283">
    <property type="component" value="Unplaced"/>
</dbReference>
<dbReference type="AlphaFoldDB" id="A0A1I7WFX8"/>
<dbReference type="WBParaSite" id="Hba_03888">
    <property type="protein sequence ID" value="Hba_03888"/>
    <property type="gene ID" value="Hba_03888"/>
</dbReference>
<reference evidence="3" key="1">
    <citation type="submission" date="2016-11" db="UniProtKB">
        <authorList>
            <consortium name="WormBaseParasite"/>
        </authorList>
    </citation>
    <scope>IDENTIFICATION</scope>
</reference>
<protein>
    <submittedName>
        <fullName evidence="3">Bestrophin homolog</fullName>
    </submittedName>
</protein>
<feature type="signal peptide" evidence="1">
    <location>
        <begin position="1"/>
        <end position="18"/>
    </location>
</feature>
<keyword evidence="2" id="KW-1185">Reference proteome</keyword>
<accession>A0A1I7WFX8</accession>
<keyword evidence="1" id="KW-0732">Signal</keyword>
<evidence type="ECO:0000313" key="3">
    <source>
        <dbReference type="WBParaSite" id="Hba_03888"/>
    </source>
</evidence>
<evidence type="ECO:0000313" key="2">
    <source>
        <dbReference type="Proteomes" id="UP000095283"/>
    </source>
</evidence>
<proteinExistence type="predicted"/>
<feature type="chain" id="PRO_5009310614" evidence="1">
    <location>
        <begin position="19"/>
        <end position="51"/>
    </location>
</feature>
<sequence length="51" mass="6124">MTLYVVALISSLLRLLLYSFWEGNMNRSKQIILYQSLLLDRKFVICCIYYD</sequence>
<name>A0A1I7WFX8_HETBA</name>
<organism evidence="2 3">
    <name type="scientific">Heterorhabditis bacteriophora</name>
    <name type="common">Entomopathogenic nematode worm</name>
    <dbReference type="NCBI Taxonomy" id="37862"/>
    <lineage>
        <taxon>Eukaryota</taxon>
        <taxon>Metazoa</taxon>
        <taxon>Ecdysozoa</taxon>
        <taxon>Nematoda</taxon>
        <taxon>Chromadorea</taxon>
        <taxon>Rhabditida</taxon>
        <taxon>Rhabditina</taxon>
        <taxon>Rhabditomorpha</taxon>
        <taxon>Strongyloidea</taxon>
        <taxon>Heterorhabditidae</taxon>
        <taxon>Heterorhabditis</taxon>
    </lineage>
</organism>